<evidence type="ECO:0000256" key="1">
    <source>
        <dbReference type="ARBA" id="ARBA00022670"/>
    </source>
</evidence>
<dbReference type="GO" id="GO:0006508">
    <property type="term" value="P:proteolysis"/>
    <property type="evidence" value="ECO:0007669"/>
    <property type="project" value="UniProtKB-KW"/>
</dbReference>
<dbReference type="GO" id="GO:0004252">
    <property type="term" value="F:serine-type endopeptidase activity"/>
    <property type="evidence" value="ECO:0007669"/>
    <property type="project" value="InterPro"/>
</dbReference>
<gene>
    <name evidence="4" type="ORF">KGA66_24470</name>
</gene>
<sequence>MYGGTSVASPLIAAVYADAGAPGASTYPASDVYSHTGSLYDVTAGSTTSCSPAYLCTAEVGYDGPTGWGTPDGLAAFVG</sequence>
<keyword evidence="3" id="KW-0720">Serine protease</keyword>
<accession>A0A8J7WTK2</accession>
<keyword evidence="5" id="KW-1185">Reference proteome</keyword>
<dbReference type="AlphaFoldDB" id="A0A8J7WTK2"/>
<dbReference type="Proteomes" id="UP000677913">
    <property type="component" value="Unassembled WGS sequence"/>
</dbReference>
<dbReference type="Gene3D" id="3.40.50.200">
    <property type="entry name" value="Peptidase S8/S53 domain"/>
    <property type="match status" value="1"/>
</dbReference>
<dbReference type="EMBL" id="JAGSXH010000131">
    <property type="protein sequence ID" value="MBS2966222.1"/>
    <property type="molecule type" value="Genomic_DNA"/>
</dbReference>
<dbReference type="PROSITE" id="PS00138">
    <property type="entry name" value="SUBTILASE_SER"/>
    <property type="match status" value="1"/>
</dbReference>
<reference evidence="4" key="1">
    <citation type="submission" date="2021-04" db="EMBL/GenBank/DDBJ databases">
        <title>Genome based classification of Actinospica acidithermotolerans sp. nov., an actinobacterium isolated from an Indonesian hot spring.</title>
        <authorList>
            <person name="Kusuma A.B."/>
            <person name="Putra K.E."/>
            <person name="Nafisah S."/>
            <person name="Loh J."/>
            <person name="Nouioui I."/>
            <person name="Goodfellow M."/>
        </authorList>
    </citation>
    <scope>NUCLEOTIDE SEQUENCE</scope>
    <source>
        <strain evidence="4">DSM 45618</strain>
    </source>
</reference>
<evidence type="ECO:0000256" key="2">
    <source>
        <dbReference type="ARBA" id="ARBA00022801"/>
    </source>
</evidence>
<evidence type="ECO:0000256" key="3">
    <source>
        <dbReference type="ARBA" id="ARBA00022825"/>
    </source>
</evidence>
<proteinExistence type="predicted"/>
<name>A0A8J7WTK2_9ACTN</name>
<dbReference type="InterPro" id="IPR036852">
    <property type="entry name" value="Peptidase_S8/S53_dom_sf"/>
</dbReference>
<evidence type="ECO:0000313" key="5">
    <source>
        <dbReference type="Proteomes" id="UP000677913"/>
    </source>
</evidence>
<comment type="caution">
    <text evidence="4">The sequence shown here is derived from an EMBL/GenBank/DDBJ whole genome shotgun (WGS) entry which is preliminary data.</text>
</comment>
<protein>
    <submittedName>
        <fullName evidence="4">Uncharacterized protein</fullName>
    </submittedName>
</protein>
<organism evidence="4 5">
    <name type="scientific">Actinocrinis puniceicyclus</name>
    <dbReference type="NCBI Taxonomy" id="977794"/>
    <lineage>
        <taxon>Bacteria</taxon>
        <taxon>Bacillati</taxon>
        <taxon>Actinomycetota</taxon>
        <taxon>Actinomycetes</taxon>
        <taxon>Catenulisporales</taxon>
        <taxon>Actinospicaceae</taxon>
        <taxon>Actinocrinis</taxon>
    </lineage>
</organism>
<dbReference type="InterPro" id="IPR023828">
    <property type="entry name" value="Peptidase_S8_Ser-AS"/>
</dbReference>
<dbReference type="SUPFAM" id="SSF52743">
    <property type="entry name" value="Subtilisin-like"/>
    <property type="match status" value="1"/>
</dbReference>
<evidence type="ECO:0000313" key="4">
    <source>
        <dbReference type="EMBL" id="MBS2966222.1"/>
    </source>
</evidence>
<keyword evidence="2" id="KW-0378">Hydrolase</keyword>
<keyword evidence="1" id="KW-0645">Protease</keyword>